<feature type="transmembrane region" description="Helical" evidence="6">
    <location>
        <begin position="113"/>
        <end position="133"/>
    </location>
</feature>
<evidence type="ECO:0000256" key="6">
    <source>
        <dbReference type="SAM" id="Phobius"/>
    </source>
</evidence>
<feature type="transmembrane region" description="Helical" evidence="6">
    <location>
        <begin position="256"/>
        <end position="274"/>
    </location>
</feature>
<feature type="transmembrane region" description="Helical" evidence="6">
    <location>
        <begin position="79"/>
        <end position="101"/>
    </location>
</feature>
<feature type="transmembrane region" description="Helical" evidence="6">
    <location>
        <begin position="323"/>
        <end position="343"/>
    </location>
</feature>
<feature type="transmembrane region" description="Helical" evidence="6">
    <location>
        <begin position="38"/>
        <end position="59"/>
    </location>
</feature>
<evidence type="ECO:0000256" key="4">
    <source>
        <dbReference type="ARBA" id="ARBA00022989"/>
    </source>
</evidence>
<feature type="transmembrane region" description="Helical" evidence="6">
    <location>
        <begin position="145"/>
        <end position="170"/>
    </location>
</feature>
<dbReference type="PANTHER" id="PTHR30250:SF11">
    <property type="entry name" value="O-ANTIGEN TRANSPORTER-RELATED"/>
    <property type="match status" value="1"/>
</dbReference>
<evidence type="ECO:0000256" key="5">
    <source>
        <dbReference type="ARBA" id="ARBA00023136"/>
    </source>
</evidence>
<evidence type="ECO:0000256" key="2">
    <source>
        <dbReference type="ARBA" id="ARBA00022475"/>
    </source>
</evidence>
<reference evidence="7 8" key="1">
    <citation type="submission" date="2023-07" db="EMBL/GenBank/DDBJ databases">
        <title>Sorghum-associated microbial communities from plants grown in Nebraska, USA.</title>
        <authorList>
            <person name="Schachtman D."/>
        </authorList>
    </citation>
    <scope>NUCLEOTIDE SEQUENCE [LARGE SCALE GENOMIC DNA]</scope>
    <source>
        <strain evidence="7 8">3262</strain>
    </source>
</reference>
<gene>
    <name evidence="7" type="ORF">J2W55_000376</name>
</gene>
<evidence type="ECO:0000256" key="1">
    <source>
        <dbReference type="ARBA" id="ARBA00004651"/>
    </source>
</evidence>
<dbReference type="InterPro" id="IPR002797">
    <property type="entry name" value="Polysacc_synth"/>
</dbReference>
<feature type="transmembrane region" description="Helical" evidence="6">
    <location>
        <begin position="9"/>
        <end position="32"/>
    </location>
</feature>
<dbReference type="PANTHER" id="PTHR30250">
    <property type="entry name" value="PST FAMILY PREDICTED COLANIC ACID TRANSPORTER"/>
    <property type="match status" value="1"/>
</dbReference>
<comment type="subcellular location">
    <subcellularLocation>
        <location evidence="1">Cell membrane</location>
        <topology evidence="1">Multi-pass membrane protein</topology>
    </subcellularLocation>
</comment>
<feature type="transmembrane region" description="Helical" evidence="6">
    <location>
        <begin position="407"/>
        <end position="431"/>
    </location>
</feature>
<keyword evidence="3 6" id="KW-0812">Transmembrane</keyword>
<dbReference type="Pfam" id="PF01943">
    <property type="entry name" value="Polysacc_synt"/>
    <property type="match status" value="1"/>
</dbReference>
<feature type="transmembrane region" description="Helical" evidence="6">
    <location>
        <begin position="355"/>
        <end position="375"/>
    </location>
</feature>
<evidence type="ECO:0000313" key="8">
    <source>
        <dbReference type="Proteomes" id="UP001247620"/>
    </source>
</evidence>
<feature type="transmembrane region" description="Helical" evidence="6">
    <location>
        <begin position="176"/>
        <end position="196"/>
    </location>
</feature>
<organism evidence="7 8">
    <name type="scientific">Mucilaginibacter pocheonensis</name>
    <dbReference type="NCBI Taxonomy" id="398050"/>
    <lineage>
        <taxon>Bacteria</taxon>
        <taxon>Pseudomonadati</taxon>
        <taxon>Bacteroidota</taxon>
        <taxon>Sphingobacteriia</taxon>
        <taxon>Sphingobacteriales</taxon>
        <taxon>Sphingobacteriaceae</taxon>
        <taxon>Mucilaginibacter</taxon>
    </lineage>
</organism>
<dbReference type="EMBL" id="JAVDUU010000001">
    <property type="protein sequence ID" value="MDR6940548.1"/>
    <property type="molecule type" value="Genomic_DNA"/>
</dbReference>
<evidence type="ECO:0000313" key="7">
    <source>
        <dbReference type="EMBL" id="MDR6940548.1"/>
    </source>
</evidence>
<feature type="transmembrane region" description="Helical" evidence="6">
    <location>
        <begin position="381"/>
        <end position="400"/>
    </location>
</feature>
<keyword evidence="8" id="KW-1185">Reference proteome</keyword>
<dbReference type="InterPro" id="IPR050833">
    <property type="entry name" value="Poly_Biosynth_Transport"/>
</dbReference>
<comment type="caution">
    <text evidence="7">The sequence shown here is derived from an EMBL/GenBank/DDBJ whole genome shotgun (WGS) entry which is preliminary data.</text>
</comment>
<dbReference type="Proteomes" id="UP001247620">
    <property type="component" value="Unassembled WGS sequence"/>
</dbReference>
<sequence>MASLLKNTAIYGLGTMAQKGVSFFLVFLFTHYLSPADIGIINTLQVFSVIYVFFLSFGLERSLYRLYHDYKDEESKRNFLGTINIGIVVISSIVVLLTFAFKGAVSSILTGIPFYPLIILGMCDALFTALTIVPRTLYQVEGKPAKFLFLTIGQVIVNVICVCVALFIGYRSAVSVYMATIIAYFIFFPINVIAIVKSMNFKFDKAVITTTLKYSLPLLPSLLSNWVINMSDRFFINHFYNLSQVGLYSVVYKMGQFVQLFATAILMSYNPMFFAMANAKEPDKNRIIKLHNDNIIALLVVCFIVAFISNDFIKLFLTAPYLNVAYIVPIVAFGYFFIQMNSLQNLAFHQSKNTIPLMVISVLAAVINIVFNYFLIKNYGIKGAAYSTVITQVIYFIIIYKVSLNYYFLTINFKVVTLYFLILSIIVFGFFKYVEPGWLSLIMKCMIILVIILMTYFKKIKQLYLKVV</sequence>
<keyword evidence="2" id="KW-1003">Cell membrane</keyword>
<feature type="transmembrane region" description="Helical" evidence="6">
    <location>
        <begin position="295"/>
        <end position="317"/>
    </location>
</feature>
<name>A0ABU1T583_9SPHI</name>
<dbReference type="RefSeq" id="WP_310091315.1">
    <property type="nucleotide sequence ID" value="NZ_JAVDUU010000001.1"/>
</dbReference>
<proteinExistence type="predicted"/>
<keyword evidence="5 6" id="KW-0472">Membrane</keyword>
<accession>A0ABU1T583</accession>
<evidence type="ECO:0000256" key="3">
    <source>
        <dbReference type="ARBA" id="ARBA00022692"/>
    </source>
</evidence>
<feature type="transmembrane region" description="Helical" evidence="6">
    <location>
        <begin position="437"/>
        <end position="457"/>
    </location>
</feature>
<keyword evidence="4 6" id="KW-1133">Transmembrane helix</keyword>
<protein>
    <submittedName>
        <fullName evidence="7">O-antigen/teichoic acid export membrane protein</fullName>
    </submittedName>
</protein>